<protein>
    <recommendedName>
        <fullName evidence="3">F-box domain-containing protein</fullName>
    </recommendedName>
</protein>
<comment type="caution">
    <text evidence="1">The sequence shown here is derived from an EMBL/GenBank/DDBJ whole genome shotgun (WGS) entry which is preliminary data.</text>
</comment>
<name>A0AAD6ZJA4_9AGAR</name>
<dbReference type="InterPro" id="IPR032675">
    <property type="entry name" value="LRR_dom_sf"/>
</dbReference>
<dbReference type="Proteomes" id="UP001218218">
    <property type="component" value="Unassembled WGS sequence"/>
</dbReference>
<accession>A0AAD6ZJA4</accession>
<reference evidence="1" key="1">
    <citation type="submission" date="2023-03" db="EMBL/GenBank/DDBJ databases">
        <title>Massive genome expansion in bonnet fungi (Mycena s.s.) driven by repeated elements and novel gene families across ecological guilds.</title>
        <authorList>
            <consortium name="Lawrence Berkeley National Laboratory"/>
            <person name="Harder C.B."/>
            <person name="Miyauchi S."/>
            <person name="Viragh M."/>
            <person name="Kuo A."/>
            <person name="Thoen E."/>
            <person name="Andreopoulos B."/>
            <person name="Lu D."/>
            <person name="Skrede I."/>
            <person name="Drula E."/>
            <person name="Henrissat B."/>
            <person name="Morin E."/>
            <person name="Kohler A."/>
            <person name="Barry K."/>
            <person name="LaButti K."/>
            <person name="Morin E."/>
            <person name="Salamov A."/>
            <person name="Lipzen A."/>
            <person name="Mereny Z."/>
            <person name="Hegedus B."/>
            <person name="Baldrian P."/>
            <person name="Stursova M."/>
            <person name="Weitz H."/>
            <person name="Taylor A."/>
            <person name="Grigoriev I.V."/>
            <person name="Nagy L.G."/>
            <person name="Martin F."/>
            <person name="Kauserud H."/>
        </authorList>
    </citation>
    <scope>NUCLEOTIDE SEQUENCE</scope>
    <source>
        <strain evidence="1">CBHHK002</strain>
    </source>
</reference>
<dbReference type="SUPFAM" id="SSF52047">
    <property type="entry name" value="RNI-like"/>
    <property type="match status" value="1"/>
</dbReference>
<dbReference type="EMBL" id="JARIHO010000046">
    <property type="protein sequence ID" value="KAJ7323651.1"/>
    <property type="molecule type" value="Genomic_DNA"/>
</dbReference>
<dbReference type="AlphaFoldDB" id="A0AAD6ZJA4"/>
<dbReference type="Gene3D" id="3.80.10.10">
    <property type="entry name" value="Ribonuclease Inhibitor"/>
    <property type="match status" value="1"/>
</dbReference>
<evidence type="ECO:0000313" key="2">
    <source>
        <dbReference type="Proteomes" id="UP001218218"/>
    </source>
</evidence>
<gene>
    <name evidence="1" type="ORF">DFH08DRAFT_348790</name>
</gene>
<proteinExistence type="predicted"/>
<keyword evidence="2" id="KW-1185">Reference proteome</keyword>
<organism evidence="1 2">
    <name type="scientific">Mycena albidolilacea</name>
    <dbReference type="NCBI Taxonomy" id="1033008"/>
    <lineage>
        <taxon>Eukaryota</taxon>
        <taxon>Fungi</taxon>
        <taxon>Dikarya</taxon>
        <taxon>Basidiomycota</taxon>
        <taxon>Agaricomycotina</taxon>
        <taxon>Agaricomycetes</taxon>
        <taxon>Agaricomycetidae</taxon>
        <taxon>Agaricales</taxon>
        <taxon>Marasmiineae</taxon>
        <taxon>Mycenaceae</taxon>
        <taxon>Mycena</taxon>
    </lineage>
</organism>
<evidence type="ECO:0000313" key="1">
    <source>
        <dbReference type="EMBL" id="KAJ7323651.1"/>
    </source>
</evidence>
<sequence>MKLLPSKLFRKVTPSHQLVMHTLPAELLIEIARHLTWTIDVLHFSLTASRLRTILLPEMYKTVFLFGTAWVGALEMFARRPELCAHIRTLEIDLFYEALRPELQEEVDIDNIAALIEQVSAGLLNLQTFEWSGERLPPDHLFLTLRNTCPRLKNLYLYANDIIFDPASELFKFDDLEGFTLRIEYDVKAAEPAPFQDIPIQLGDMLLQRCPRLDCLSIRLRSMPNMWGQEIDRLLSGVWPKLELFHLDIEVIDSDPITLWPSISSLSTFFAAHSCLTDLGLTAYAVFPTNVLSGELPPCFGANASLKLTCLEGLVQHAAELPSPEALGELVLGTVVTETSLDRTLPVLRGLTALKELVIEFSDIDASTAVRQIVSACPSLTTLHVKFYKTAFDSKQLRDFSAQLKGLSRLQSLIFDKVYSASGVTLLKTALMLLSDNPLLADICIINFEDKRWHQRGHYLVLTDRKGRRFVSARESGLDRGYPQGKFGSLYPRGKFSRTFRYALGRDVLGSIPRKFKRMRR</sequence>
<evidence type="ECO:0008006" key="3">
    <source>
        <dbReference type="Google" id="ProtNLM"/>
    </source>
</evidence>